<evidence type="ECO:0000259" key="1">
    <source>
        <dbReference type="Pfam" id="PF13088"/>
    </source>
</evidence>
<evidence type="ECO:0000259" key="3">
    <source>
        <dbReference type="Pfam" id="PF24067"/>
    </source>
</evidence>
<dbReference type="AlphaFoldDB" id="A0A4Q1C5F7"/>
<comment type="caution">
    <text evidence="4">The sequence shown here is derived from an EMBL/GenBank/DDBJ whole genome shotgun (WGS) entry which is preliminary data.</text>
</comment>
<dbReference type="SUPFAM" id="SSF50939">
    <property type="entry name" value="Sialidases"/>
    <property type="match status" value="1"/>
</dbReference>
<gene>
    <name evidence="4" type="ORF">ESB00_18305</name>
</gene>
<dbReference type="InterPro" id="IPR011040">
    <property type="entry name" value="Sialidase"/>
</dbReference>
<dbReference type="InterPro" id="IPR056425">
    <property type="entry name" value="Beta-prop_BT_1020"/>
</dbReference>
<protein>
    <submittedName>
        <fullName evidence="4">Six-hairpin glycosidase</fullName>
    </submittedName>
</protein>
<dbReference type="InterPro" id="IPR054490">
    <property type="entry name" value="BT_1020-like_b-sandwich_1"/>
</dbReference>
<accession>A0A4Q1C5F7</accession>
<sequence>MNSPHTPPFRAPLSRGDLRQRCQDLGPRWRGVARRAGVWRLVAAMLLPFAPLSAEPPVRFTGSLDVAPTADGGLRPVVGVQNIQVYRANRTAPTHADGLTDTYLHAPMLAHWRGHFYLEYLSGPHAEHEPPCSTSLTRSADGLTWEAPRVVFPAFTLPDGKQTIAHQRMGFYVAPDGRLLVLGFYGRYPSPNDGTGLGRAVREIHADGSFGPIYFIRPNAKTAFPELKLPYPLYTASPDPGFVAACDALLANKLMTAQWWEEEMLDESGFYRVRGKALSYVTRPDGSTLGIWKNRLVATTADKGETWTPTTFAENLPNNGSKYWLQRTADGRYGLVLNPTNRNRYPLALMTSADSAEFSNLWTVHAELPDQRFGGYLKNMGPQYVRGIVEGNGTPPDAKEAFWLTYSVNKEDIWVARVPVPATATASGPVNDDFNSATPGTLPTGWNVYSPAWAPVRVAAEQGERVLKLTDEDPYDYARAVRVFPASHGVKVSFKVFAQQTNARLEIDLLDGAGLRPVRLAFGEDGRLWACHEAQWLDAGAYTAGQWHTFELEIPADPNADRCAVLVNGQSPLPRPAFFTDPVATIERLSFRTGPHRERGYGGRDLPGADQKAPAATFLIDDVIIEPVAAKKE</sequence>
<feature type="domain" description="Sialidase" evidence="1">
    <location>
        <begin position="293"/>
        <end position="367"/>
    </location>
</feature>
<dbReference type="CDD" id="cd15482">
    <property type="entry name" value="Sialidase_non-viral"/>
    <property type="match status" value="1"/>
</dbReference>
<name>A0A4Q1C5F7_9BACT</name>
<dbReference type="InterPro" id="IPR036278">
    <property type="entry name" value="Sialidase_sf"/>
</dbReference>
<evidence type="ECO:0000313" key="5">
    <source>
        <dbReference type="Proteomes" id="UP000290218"/>
    </source>
</evidence>
<dbReference type="EMBL" id="SDHX01000002">
    <property type="protein sequence ID" value="RXK53641.1"/>
    <property type="molecule type" value="Genomic_DNA"/>
</dbReference>
<dbReference type="Proteomes" id="UP000290218">
    <property type="component" value="Unassembled WGS sequence"/>
</dbReference>
<reference evidence="4 5" key="1">
    <citation type="submission" date="2019-01" db="EMBL/GenBank/DDBJ databases">
        <title>Lacunisphaera sp. strain TWA-58.</title>
        <authorList>
            <person name="Chen W.-M."/>
        </authorList>
    </citation>
    <scope>NUCLEOTIDE SEQUENCE [LARGE SCALE GENOMIC DNA]</scope>
    <source>
        <strain evidence="4 5">TWA-58</strain>
    </source>
</reference>
<keyword evidence="4" id="KW-0326">Glycosidase</keyword>
<keyword evidence="4" id="KW-0378">Hydrolase</keyword>
<dbReference type="Pfam" id="PF22585">
    <property type="entry name" value="Sialidase-like_CBM"/>
    <property type="match status" value="1"/>
</dbReference>
<dbReference type="Pfam" id="PF13088">
    <property type="entry name" value="BNR_2"/>
    <property type="match status" value="1"/>
</dbReference>
<evidence type="ECO:0000313" key="4">
    <source>
        <dbReference type="EMBL" id="RXK53641.1"/>
    </source>
</evidence>
<keyword evidence="5" id="KW-1185">Reference proteome</keyword>
<dbReference type="Pfam" id="PF24067">
    <property type="entry name" value="Beta-prop_BT_1020"/>
    <property type="match status" value="1"/>
</dbReference>
<dbReference type="OrthoDB" id="177453at2"/>
<feature type="domain" description="BT-1020-like N-terminal beta-propeller" evidence="3">
    <location>
        <begin position="58"/>
        <end position="267"/>
    </location>
</feature>
<feature type="domain" description="BT-1020-like structural beta-sandwich" evidence="2">
    <location>
        <begin position="446"/>
        <end position="597"/>
    </location>
</feature>
<proteinExistence type="predicted"/>
<organism evidence="4 5">
    <name type="scientific">Oleiharenicola lentus</name>
    <dbReference type="NCBI Taxonomy" id="2508720"/>
    <lineage>
        <taxon>Bacteria</taxon>
        <taxon>Pseudomonadati</taxon>
        <taxon>Verrucomicrobiota</taxon>
        <taxon>Opitutia</taxon>
        <taxon>Opitutales</taxon>
        <taxon>Opitutaceae</taxon>
        <taxon>Oleiharenicola</taxon>
    </lineage>
</organism>
<evidence type="ECO:0000259" key="2">
    <source>
        <dbReference type="Pfam" id="PF22585"/>
    </source>
</evidence>
<dbReference type="GO" id="GO:0016798">
    <property type="term" value="F:hydrolase activity, acting on glycosyl bonds"/>
    <property type="evidence" value="ECO:0007669"/>
    <property type="project" value="UniProtKB-KW"/>
</dbReference>